<protein>
    <recommendedName>
        <fullName evidence="3">MORN repeat-containing protein 5</fullName>
    </recommendedName>
</protein>
<dbReference type="SUPFAM" id="SSF82185">
    <property type="entry name" value="Histone H3 K4-specific methyltransferase SET7/9 N-terminal domain"/>
    <property type="match status" value="2"/>
</dbReference>
<dbReference type="PANTHER" id="PTHR43215:SF14">
    <property type="entry name" value="RADIAL SPOKE HEAD 1 HOMOLOG"/>
    <property type="match status" value="1"/>
</dbReference>
<proteinExistence type="predicted"/>
<evidence type="ECO:0000313" key="2">
    <source>
        <dbReference type="EMBL" id="NDV36310.1"/>
    </source>
</evidence>
<name>A0A6B2LHM7_9EUKA</name>
<dbReference type="SMART" id="SM00698">
    <property type="entry name" value="MORN"/>
    <property type="match status" value="3"/>
</dbReference>
<dbReference type="InterPro" id="IPR003409">
    <property type="entry name" value="MORN"/>
</dbReference>
<dbReference type="PANTHER" id="PTHR43215">
    <property type="entry name" value="RADIAL SPOKE HEAD 1 HOMOLOG"/>
    <property type="match status" value="1"/>
</dbReference>
<accession>A0A6B2LHM7</accession>
<sequence length="192" mass="21870">MSVGTYCYADGVLYHGGFQNRRKHGRGTSVNEEGVYEGEFCNGERHGFGTMWFDNGDKYRGNWYEGLFQGKGVYYVRSSNSYYYAHWNDGKKVHGTWVRDKNIYSGPFEDGLFNGKGIYTYPNGTAIEATFQRGRVVSGSEREVDSQLEWTVGNDFYSSRPEDKGNIVPQRFKNVAPLRPPAFPDGWELDSS</sequence>
<evidence type="ECO:0000256" key="1">
    <source>
        <dbReference type="ARBA" id="ARBA00022737"/>
    </source>
</evidence>
<keyword evidence="1" id="KW-0677">Repeat</keyword>
<dbReference type="EMBL" id="GIBP01007341">
    <property type="protein sequence ID" value="NDV36310.1"/>
    <property type="molecule type" value="Transcribed_RNA"/>
</dbReference>
<dbReference type="Gene3D" id="2.20.110.10">
    <property type="entry name" value="Histone H3 K4-specific methyltransferase SET7/9 N-terminal domain"/>
    <property type="match status" value="3"/>
</dbReference>
<dbReference type="Pfam" id="PF02493">
    <property type="entry name" value="MORN"/>
    <property type="match status" value="3"/>
</dbReference>
<organism evidence="2">
    <name type="scientific">Arcella intermedia</name>
    <dbReference type="NCBI Taxonomy" id="1963864"/>
    <lineage>
        <taxon>Eukaryota</taxon>
        <taxon>Amoebozoa</taxon>
        <taxon>Tubulinea</taxon>
        <taxon>Elardia</taxon>
        <taxon>Arcellinida</taxon>
        <taxon>Sphaerothecina</taxon>
        <taxon>Arcellidae</taxon>
        <taxon>Arcella</taxon>
    </lineage>
</organism>
<evidence type="ECO:0008006" key="3">
    <source>
        <dbReference type="Google" id="ProtNLM"/>
    </source>
</evidence>
<dbReference type="AlphaFoldDB" id="A0A6B2LHM7"/>
<reference evidence="2" key="1">
    <citation type="journal article" date="2020" name="J. Eukaryot. Microbiol.">
        <title>De novo Sequencing, Assembly and Annotation of the Transcriptome for the Free-Living Testate Amoeba Arcella intermedia.</title>
        <authorList>
            <person name="Ribeiro G.M."/>
            <person name="Porfirio-Sousa A.L."/>
            <person name="Maurer-Alcala X.X."/>
            <person name="Katz L.A."/>
            <person name="Lahr D.J.G."/>
        </authorList>
    </citation>
    <scope>NUCLEOTIDE SEQUENCE</scope>
</reference>